<dbReference type="InterPro" id="IPR050266">
    <property type="entry name" value="AB_hydrolase_sf"/>
</dbReference>
<gene>
    <name evidence="2" type="ORF">GCM10022261_24450</name>
</gene>
<evidence type="ECO:0000313" key="3">
    <source>
        <dbReference type="Proteomes" id="UP001501586"/>
    </source>
</evidence>
<evidence type="ECO:0000313" key="2">
    <source>
        <dbReference type="EMBL" id="GAA4284914.1"/>
    </source>
</evidence>
<comment type="caution">
    <text evidence="2">The sequence shown here is derived from an EMBL/GenBank/DDBJ whole genome shotgun (WGS) entry which is preliminary data.</text>
</comment>
<evidence type="ECO:0000259" key="1">
    <source>
        <dbReference type="Pfam" id="PF00561"/>
    </source>
</evidence>
<organism evidence="2 3">
    <name type="scientific">Brevibacterium daeguense</name>
    <dbReference type="NCBI Taxonomy" id="909936"/>
    <lineage>
        <taxon>Bacteria</taxon>
        <taxon>Bacillati</taxon>
        <taxon>Actinomycetota</taxon>
        <taxon>Actinomycetes</taxon>
        <taxon>Micrococcales</taxon>
        <taxon>Brevibacteriaceae</taxon>
        <taxon>Brevibacterium</taxon>
    </lineage>
</organism>
<dbReference type="Proteomes" id="UP001501586">
    <property type="component" value="Unassembled WGS sequence"/>
</dbReference>
<dbReference type="InterPro" id="IPR000073">
    <property type="entry name" value="AB_hydrolase_1"/>
</dbReference>
<reference evidence="3" key="1">
    <citation type="journal article" date="2019" name="Int. J. Syst. Evol. Microbiol.">
        <title>The Global Catalogue of Microorganisms (GCM) 10K type strain sequencing project: providing services to taxonomists for standard genome sequencing and annotation.</title>
        <authorList>
            <consortium name="The Broad Institute Genomics Platform"/>
            <consortium name="The Broad Institute Genome Sequencing Center for Infectious Disease"/>
            <person name="Wu L."/>
            <person name="Ma J."/>
        </authorList>
    </citation>
    <scope>NUCLEOTIDE SEQUENCE [LARGE SCALE GENOMIC DNA]</scope>
    <source>
        <strain evidence="3">JCM 17458</strain>
    </source>
</reference>
<accession>A0ABP8ELR3</accession>
<sequence>MARLAYSIINDADPAAPVLILGPSLGTTYALWAAAAYRLADDFRIVAFDLPGHGRSPRIPDVTIDRIADSVLEIADELGAESFFYAGISISGGLALTLALKAPERVRAIGALCCGAKFGDPGMWKQRIADVRSGGTRSLVPATADRWFAAGFVDEDNAAGPMALEMLAGTDDDGYIDCCEALAQFDLDSSIESIKVPTLFLAGSQDPSNPPETMRALHERVDGSQFTVVPDSAHLPVVEHPELVADRLKTFFNSHLG</sequence>
<dbReference type="PANTHER" id="PTHR43798">
    <property type="entry name" value="MONOACYLGLYCEROL LIPASE"/>
    <property type="match status" value="1"/>
</dbReference>
<dbReference type="EMBL" id="BAABAZ010000006">
    <property type="protein sequence ID" value="GAA4284914.1"/>
    <property type="molecule type" value="Genomic_DNA"/>
</dbReference>
<dbReference type="Pfam" id="PF00561">
    <property type="entry name" value="Abhydrolase_1"/>
    <property type="match status" value="1"/>
</dbReference>
<dbReference type="SUPFAM" id="SSF53474">
    <property type="entry name" value="alpha/beta-Hydrolases"/>
    <property type="match status" value="1"/>
</dbReference>
<feature type="domain" description="AB hydrolase-1" evidence="1">
    <location>
        <begin position="17"/>
        <end position="241"/>
    </location>
</feature>
<dbReference type="Gene3D" id="3.40.50.1820">
    <property type="entry name" value="alpha/beta hydrolase"/>
    <property type="match status" value="1"/>
</dbReference>
<proteinExistence type="predicted"/>
<name>A0ABP8ELR3_9MICO</name>
<protein>
    <recommendedName>
        <fullName evidence="1">AB hydrolase-1 domain-containing protein</fullName>
    </recommendedName>
</protein>
<keyword evidence="3" id="KW-1185">Reference proteome</keyword>
<dbReference type="PRINTS" id="PR00111">
    <property type="entry name" value="ABHYDROLASE"/>
</dbReference>
<dbReference type="InterPro" id="IPR029058">
    <property type="entry name" value="AB_hydrolase_fold"/>
</dbReference>
<dbReference type="RefSeq" id="WP_236862877.1">
    <property type="nucleotide sequence ID" value="NZ_BAABAZ010000006.1"/>
</dbReference>